<dbReference type="EMBL" id="JBHXIJ010000096">
    <property type="protein sequence ID" value="MFD5100379.1"/>
    <property type="molecule type" value="Genomic_DNA"/>
</dbReference>
<keyword evidence="1" id="KW-1133">Transmembrane helix</keyword>
<proteinExistence type="predicted"/>
<dbReference type="Proteomes" id="UP001598448">
    <property type="component" value="Unassembled WGS sequence"/>
</dbReference>
<dbReference type="PANTHER" id="PTHR42305:SF1">
    <property type="entry name" value="MEMBRANE PROTEIN RV1733C-RELATED"/>
    <property type="match status" value="1"/>
</dbReference>
<keyword evidence="1" id="KW-0812">Transmembrane</keyword>
<evidence type="ECO:0008006" key="4">
    <source>
        <dbReference type="Google" id="ProtNLM"/>
    </source>
</evidence>
<protein>
    <recommendedName>
        <fullName evidence="4">Integral membrane protein</fullName>
    </recommendedName>
</protein>
<reference evidence="2 3" key="1">
    <citation type="submission" date="2024-09" db="EMBL/GenBank/DDBJ databases">
        <title>The Natural Products Discovery Center: Release of the First 8490 Sequenced Strains for Exploring Actinobacteria Biosynthetic Diversity.</title>
        <authorList>
            <person name="Kalkreuter E."/>
            <person name="Kautsar S.A."/>
            <person name="Yang D."/>
            <person name="Bader C.D."/>
            <person name="Teijaro C.N."/>
            <person name="Fluegel L."/>
            <person name="Davis C.M."/>
            <person name="Simpson J.R."/>
            <person name="Lauterbach L."/>
            <person name="Steele A.D."/>
            <person name="Gui C."/>
            <person name="Meng S."/>
            <person name="Li G."/>
            <person name="Viehrig K."/>
            <person name="Ye F."/>
            <person name="Su P."/>
            <person name="Kiefer A.F."/>
            <person name="Nichols A."/>
            <person name="Cepeda A.J."/>
            <person name="Yan W."/>
            <person name="Fan B."/>
            <person name="Jiang Y."/>
            <person name="Adhikari A."/>
            <person name="Zheng C.-J."/>
            <person name="Schuster L."/>
            <person name="Cowan T.M."/>
            <person name="Smanski M.J."/>
            <person name="Chevrette M.G."/>
            <person name="De Carvalho L.P.S."/>
            <person name="Shen B."/>
        </authorList>
    </citation>
    <scope>NUCLEOTIDE SEQUENCE [LARGE SCALE GENOMIC DNA]</scope>
    <source>
        <strain evidence="2 3">NPDC058348</strain>
    </source>
</reference>
<dbReference type="InterPro" id="IPR039708">
    <property type="entry name" value="MT1774/Rv1733c-like"/>
</dbReference>
<gene>
    <name evidence="2" type="ORF">ACFWJN_15660</name>
</gene>
<evidence type="ECO:0000313" key="3">
    <source>
        <dbReference type="Proteomes" id="UP001598448"/>
    </source>
</evidence>
<evidence type="ECO:0000313" key="2">
    <source>
        <dbReference type="EMBL" id="MFD5100379.1"/>
    </source>
</evidence>
<feature type="transmembrane region" description="Helical" evidence="1">
    <location>
        <begin position="21"/>
        <end position="44"/>
    </location>
</feature>
<dbReference type="RefSeq" id="WP_386714136.1">
    <property type="nucleotide sequence ID" value="NZ_JBHXIJ010000096.1"/>
</dbReference>
<keyword evidence="3" id="KW-1185">Reference proteome</keyword>
<comment type="caution">
    <text evidence="2">The sequence shown here is derived from an EMBL/GenBank/DDBJ whole genome shotgun (WGS) entry which is preliminary data.</text>
</comment>
<keyword evidence="1" id="KW-0472">Membrane</keyword>
<dbReference type="PANTHER" id="PTHR42305">
    <property type="entry name" value="MEMBRANE PROTEIN RV1733C-RELATED"/>
    <property type="match status" value="1"/>
</dbReference>
<accession>A0ABW6FMP4</accession>
<evidence type="ECO:0000256" key="1">
    <source>
        <dbReference type="SAM" id="Phobius"/>
    </source>
</evidence>
<organism evidence="2 3">
    <name type="scientific">Streptomyces albidochromogenes</name>
    <dbReference type="NCBI Taxonomy" id="329524"/>
    <lineage>
        <taxon>Bacteria</taxon>
        <taxon>Bacillati</taxon>
        <taxon>Actinomycetota</taxon>
        <taxon>Actinomycetes</taxon>
        <taxon>Kitasatosporales</taxon>
        <taxon>Streptomycetaceae</taxon>
        <taxon>Streptomyces</taxon>
    </lineage>
</organism>
<sequence length="201" mass="22020">MRAALTVWRRRHSPLCRTTDLVEAWVTFAVALLIVFAAPAAGWLCGTLTHEALRDSVRAQNKERHRTTAYVVRTTTGPVLLPDPENPSESAAHIGVVARWTAHDGTGRTGAVTTTQRVARPGDRFRMWTDERGRPVGRPMREATADTHATIAGIGAAATAAGLFEGGRRLFVWRLTQRRYARLDRAWAEAGPDWGRTGAGS</sequence>
<name>A0ABW6FMP4_9ACTN</name>